<accession>A0AAE5RU66</accession>
<protein>
    <submittedName>
        <fullName evidence="6">MFS transporter</fullName>
    </submittedName>
</protein>
<keyword evidence="2 4" id="KW-1133">Transmembrane helix</keyword>
<feature type="transmembrane region" description="Helical" evidence="4">
    <location>
        <begin position="528"/>
        <end position="548"/>
    </location>
</feature>
<dbReference type="PANTHER" id="PTHR23527">
    <property type="entry name" value="BLL3282 PROTEIN"/>
    <property type="match status" value="1"/>
</dbReference>
<dbReference type="Pfam" id="PF07690">
    <property type="entry name" value="MFS_1"/>
    <property type="match status" value="1"/>
</dbReference>
<dbReference type="PROSITE" id="PS50850">
    <property type="entry name" value="MFS"/>
    <property type="match status" value="1"/>
</dbReference>
<dbReference type="InterPro" id="IPR020846">
    <property type="entry name" value="MFS_dom"/>
</dbReference>
<dbReference type="InterPro" id="IPR052952">
    <property type="entry name" value="MFS-Transporter"/>
</dbReference>
<dbReference type="Proteomes" id="UP000237447">
    <property type="component" value="Unassembled WGS sequence"/>
</dbReference>
<reference evidence="6 7" key="1">
    <citation type="journal article" date="2018" name="Syst. Appl. Microbiol.">
        <title>Agrobacterium rosae sp. nov., isolated from galls on different agricultural crops.</title>
        <authorList>
            <person name="Kuzmanovic N."/>
            <person name="Pulawska J."/>
            <person name="Smalla K."/>
            <person name="Nesme X."/>
        </authorList>
    </citation>
    <scope>NUCLEOTIDE SEQUENCE [LARGE SCALE GENOMIC DNA]</scope>
    <source>
        <strain evidence="6 7">NCPPB 1650</strain>
    </source>
</reference>
<feature type="transmembrane region" description="Helical" evidence="4">
    <location>
        <begin position="261"/>
        <end position="282"/>
    </location>
</feature>
<feature type="domain" description="Major facilitator superfamily (MFS) profile" evidence="5">
    <location>
        <begin position="260"/>
        <end position="645"/>
    </location>
</feature>
<gene>
    <name evidence="6" type="ORF">CPJ18_22220</name>
</gene>
<feature type="transmembrane region" description="Helical" evidence="4">
    <location>
        <begin position="619"/>
        <end position="638"/>
    </location>
</feature>
<evidence type="ECO:0000313" key="7">
    <source>
        <dbReference type="Proteomes" id="UP000237447"/>
    </source>
</evidence>
<keyword evidence="1 4" id="KW-0812">Transmembrane</keyword>
<feature type="transmembrane region" description="Helical" evidence="4">
    <location>
        <begin position="494"/>
        <end position="516"/>
    </location>
</feature>
<feature type="transmembrane region" description="Helical" evidence="4">
    <location>
        <begin position="587"/>
        <end position="613"/>
    </location>
</feature>
<dbReference type="EMBL" id="NXEJ01000011">
    <property type="protein sequence ID" value="POO49168.1"/>
    <property type="molecule type" value="Genomic_DNA"/>
</dbReference>
<comment type="caution">
    <text evidence="6">The sequence shown here is derived from an EMBL/GenBank/DDBJ whole genome shotgun (WGS) entry which is preliminary data.</text>
</comment>
<dbReference type="Gene3D" id="1.20.1250.20">
    <property type="entry name" value="MFS general substrate transporter like domains"/>
    <property type="match status" value="2"/>
</dbReference>
<sequence length="647" mass="68833">MKDRTAGDGDILNRCGKFGIDIHLVPGKGAAAITGVADASHVNEPTARTTPQLDSKLALRRDFLLGVDDEFRLRSDLKQLGAGVRYEALSLGIEASLDACANAFARGKPTLAAQRANGLPHGLAADAQSDGNLVLRRQQSSDRIIALVDAAFQMMSNLQIKRCRFELRLPISAFLVQAHPHLFRRALPPSYGARFNSLSNGKANKIRESCKAGPCRLRYDFKSISTYIYQLIDSRIPRRMSDLVAEEAPPARHASSLVQTLVAATLIQIVATASVLALTAIAPTVAADLDIGAYWIGYQISLIYASGMFSSAVAGTLVQRFGPIRIEQAALLCFVIGFAGIATANIALIILASLLIGIGYGLNNPASSEMLSRVTPQNRRNIVFSLKQSGVPLGGILASFAFPFLSRFVDWHIALLIGALAPLLTMGLLAMTHAAEPKITAQVPSILRGLINEQSTIWRNPRLRALSCLGFAYSAMQLSVSAFAVVTLVHDAGWSLLAAGSVAAAMQLAGALGRIFWGVIADRIGGGYITLSLLGLLGGLGYILLYWLPYLPTAAQVALFVAMGAVTIGWNGVLLAEVAHNSPEGRVGATTGGVLVYTFIGVIVGPSSFAGLYALTGHYGASFLIFSLFGFAGMIIAWRAHVISRHI</sequence>
<dbReference type="SUPFAM" id="SSF103473">
    <property type="entry name" value="MFS general substrate transporter"/>
    <property type="match status" value="1"/>
</dbReference>
<proteinExistence type="predicted"/>
<feature type="transmembrane region" description="Helical" evidence="4">
    <location>
        <begin position="294"/>
        <end position="317"/>
    </location>
</feature>
<evidence type="ECO:0000259" key="5">
    <source>
        <dbReference type="PROSITE" id="PS50850"/>
    </source>
</evidence>
<dbReference type="AlphaFoldDB" id="A0AAE5RU66"/>
<feature type="transmembrane region" description="Helical" evidence="4">
    <location>
        <begin position="329"/>
        <end position="362"/>
    </location>
</feature>
<evidence type="ECO:0000256" key="4">
    <source>
        <dbReference type="SAM" id="Phobius"/>
    </source>
</evidence>
<organism evidence="6 7">
    <name type="scientific">Agrobacterium rosae</name>
    <dbReference type="NCBI Taxonomy" id="1972867"/>
    <lineage>
        <taxon>Bacteria</taxon>
        <taxon>Pseudomonadati</taxon>
        <taxon>Pseudomonadota</taxon>
        <taxon>Alphaproteobacteria</taxon>
        <taxon>Hyphomicrobiales</taxon>
        <taxon>Rhizobiaceae</taxon>
        <taxon>Rhizobium/Agrobacterium group</taxon>
        <taxon>Agrobacterium</taxon>
    </lineage>
</organism>
<evidence type="ECO:0000313" key="6">
    <source>
        <dbReference type="EMBL" id="POO49168.1"/>
    </source>
</evidence>
<feature type="transmembrane region" description="Helical" evidence="4">
    <location>
        <begin position="554"/>
        <end position="575"/>
    </location>
</feature>
<dbReference type="InterPro" id="IPR036259">
    <property type="entry name" value="MFS_trans_sf"/>
</dbReference>
<dbReference type="InterPro" id="IPR011701">
    <property type="entry name" value="MFS"/>
</dbReference>
<dbReference type="GO" id="GO:0022857">
    <property type="term" value="F:transmembrane transporter activity"/>
    <property type="evidence" value="ECO:0007669"/>
    <property type="project" value="InterPro"/>
</dbReference>
<name>A0AAE5RU66_9HYPH</name>
<feature type="transmembrane region" description="Helical" evidence="4">
    <location>
        <begin position="465"/>
        <end position="488"/>
    </location>
</feature>
<evidence type="ECO:0000256" key="1">
    <source>
        <dbReference type="ARBA" id="ARBA00022692"/>
    </source>
</evidence>
<dbReference type="PANTHER" id="PTHR23527:SF1">
    <property type="entry name" value="BLL3282 PROTEIN"/>
    <property type="match status" value="1"/>
</dbReference>
<feature type="transmembrane region" description="Helical" evidence="4">
    <location>
        <begin position="411"/>
        <end position="431"/>
    </location>
</feature>
<evidence type="ECO:0000256" key="2">
    <source>
        <dbReference type="ARBA" id="ARBA00022989"/>
    </source>
</evidence>
<keyword evidence="3 4" id="KW-0472">Membrane</keyword>
<evidence type="ECO:0000256" key="3">
    <source>
        <dbReference type="ARBA" id="ARBA00023136"/>
    </source>
</evidence>